<sequence length="300" mass="30267">MRARVIPSLFVAGAASFLGAGAIAPSAQAISITPTDDPNALINEILGPGISVTNITYTGASGASGLFTGGNSSGLGFDTGIILTNGLAADAVGPNGNGSTPEVAGSGNSSDEVASGASTDNGLAGDPDLDTLLPVAVTEDATVLQFDFESEGGDLFFNYVFGSEEYIDFEGSEFNDVFGFFLDGVNIALIPGTSTPVAINNVNSTTNSGQFNQNINPATVDLEYDGFTNTFTAQALGLSAGTHTLKLAIADASDSILDSGVFIETRSVTDDPPDVPEPATGLGLLTLGGLAAVALKRQTV</sequence>
<dbReference type="EMBL" id="CP021983">
    <property type="protein sequence ID" value="ASC69518.1"/>
    <property type="molecule type" value="Genomic_DNA"/>
</dbReference>
<dbReference type="NCBIfam" id="NF038133">
    <property type="entry name" value="choice_anch_L"/>
    <property type="match status" value="1"/>
</dbReference>
<dbReference type="InterPro" id="IPR049804">
    <property type="entry name" value="Choice_anch_L"/>
</dbReference>
<dbReference type="AlphaFoldDB" id="A0A1Z3HGZ2"/>
<dbReference type="RefSeq" id="WP_080812594.1">
    <property type="nucleotide sequence ID" value="NZ_CP021983.2"/>
</dbReference>
<keyword evidence="5" id="KW-1185">Reference proteome</keyword>
<organism evidence="4 5">
    <name type="scientific">Halomicronema hongdechloris C2206</name>
    <dbReference type="NCBI Taxonomy" id="1641165"/>
    <lineage>
        <taxon>Bacteria</taxon>
        <taxon>Bacillati</taxon>
        <taxon>Cyanobacteriota</taxon>
        <taxon>Cyanophyceae</taxon>
        <taxon>Nodosilineales</taxon>
        <taxon>Nodosilineaceae</taxon>
        <taxon>Halomicronema</taxon>
    </lineage>
</organism>
<dbReference type="OrthoDB" id="573436at2"/>
<feature type="signal peptide" evidence="2">
    <location>
        <begin position="1"/>
        <end position="29"/>
    </location>
</feature>
<evidence type="ECO:0000256" key="1">
    <source>
        <dbReference type="SAM" id="MobiDB-lite"/>
    </source>
</evidence>
<evidence type="ECO:0000256" key="2">
    <source>
        <dbReference type="SAM" id="SignalP"/>
    </source>
</evidence>
<dbReference type="Pfam" id="PF07589">
    <property type="entry name" value="PEP-CTERM"/>
    <property type="match status" value="1"/>
</dbReference>
<proteinExistence type="predicted"/>
<dbReference type="STRING" id="1641165.XM38_21625"/>
<dbReference type="NCBIfam" id="TIGR02595">
    <property type="entry name" value="PEP_CTERM"/>
    <property type="match status" value="1"/>
</dbReference>
<evidence type="ECO:0000313" key="4">
    <source>
        <dbReference type="EMBL" id="ASC69518.1"/>
    </source>
</evidence>
<evidence type="ECO:0000259" key="3">
    <source>
        <dbReference type="Pfam" id="PF07589"/>
    </source>
</evidence>
<feature type="compositionally biased region" description="Polar residues" evidence="1">
    <location>
        <begin position="106"/>
        <end position="121"/>
    </location>
</feature>
<dbReference type="KEGG" id="hhg:XM38_004450"/>
<dbReference type="Proteomes" id="UP000191901">
    <property type="component" value="Chromosome"/>
</dbReference>
<protein>
    <recommendedName>
        <fullName evidence="3">Ice-binding protein C-terminal domain-containing protein</fullName>
    </recommendedName>
</protein>
<feature type="domain" description="Ice-binding protein C-terminal" evidence="3">
    <location>
        <begin position="274"/>
        <end position="297"/>
    </location>
</feature>
<accession>A0A1Z3HGZ2</accession>
<keyword evidence="2" id="KW-0732">Signal</keyword>
<feature type="region of interest" description="Disordered" evidence="1">
    <location>
        <begin position="93"/>
        <end position="121"/>
    </location>
</feature>
<name>A0A1Z3HGZ2_9CYAN</name>
<feature type="chain" id="PRO_5012735067" description="Ice-binding protein C-terminal domain-containing protein" evidence="2">
    <location>
        <begin position="30"/>
        <end position="300"/>
    </location>
</feature>
<evidence type="ECO:0000313" key="5">
    <source>
        <dbReference type="Proteomes" id="UP000191901"/>
    </source>
</evidence>
<dbReference type="InterPro" id="IPR013424">
    <property type="entry name" value="Ice-binding_C"/>
</dbReference>
<reference evidence="4 5" key="1">
    <citation type="journal article" date="2016" name="Biochim. Biophys. Acta">
        <title>Characterization of red-shifted phycobilisomes isolated from the chlorophyll f-containing cyanobacterium Halomicronema hongdechloris.</title>
        <authorList>
            <person name="Li Y."/>
            <person name="Lin Y."/>
            <person name="Garvey C.J."/>
            <person name="Birch D."/>
            <person name="Corkery R.W."/>
            <person name="Loughlin P.C."/>
            <person name="Scheer H."/>
            <person name="Willows R.D."/>
            <person name="Chen M."/>
        </authorList>
    </citation>
    <scope>NUCLEOTIDE SEQUENCE [LARGE SCALE GENOMIC DNA]</scope>
    <source>
        <strain evidence="4 5">C2206</strain>
    </source>
</reference>
<gene>
    <name evidence="4" type="ORF">XM38_004450</name>
</gene>